<dbReference type="InterPro" id="IPR029062">
    <property type="entry name" value="Class_I_gatase-like"/>
</dbReference>
<feature type="region of interest" description="Disordered" evidence="4">
    <location>
        <begin position="351"/>
        <end position="379"/>
    </location>
</feature>
<evidence type="ECO:0000313" key="7">
    <source>
        <dbReference type="Proteomes" id="UP001159292"/>
    </source>
</evidence>
<keyword evidence="3" id="KW-0804">Transcription</keyword>
<dbReference type="RefSeq" id="WP_257598734.1">
    <property type="nucleotide sequence ID" value="NZ_JANKBU010000109.1"/>
</dbReference>
<reference evidence="6" key="1">
    <citation type="submission" date="2022-09" db="EMBL/GenBank/DDBJ databases">
        <title>Intensive care unit water sources are persistently colonized with multi-drug resistant bacteria and are the site of extensive horizontal gene transfer of antibiotic resistance genes.</title>
        <authorList>
            <person name="Diorio-Toth L."/>
        </authorList>
    </citation>
    <scope>NUCLEOTIDE SEQUENCE</scope>
    <source>
        <strain evidence="6">GD04000</strain>
    </source>
</reference>
<dbReference type="AlphaFoldDB" id="A0AB35L522"/>
<dbReference type="GO" id="GO:0043565">
    <property type="term" value="F:sequence-specific DNA binding"/>
    <property type="evidence" value="ECO:0007669"/>
    <property type="project" value="InterPro"/>
</dbReference>
<feature type="domain" description="HTH araC/xylS-type" evidence="5">
    <location>
        <begin position="226"/>
        <end position="324"/>
    </location>
</feature>
<dbReference type="PANTHER" id="PTHR43130">
    <property type="entry name" value="ARAC-FAMILY TRANSCRIPTIONAL REGULATOR"/>
    <property type="match status" value="1"/>
</dbReference>
<dbReference type="PROSITE" id="PS00041">
    <property type="entry name" value="HTH_ARAC_FAMILY_1"/>
    <property type="match status" value="1"/>
</dbReference>
<dbReference type="EMBL" id="JAOEET010000099">
    <property type="protein sequence ID" value="MDH0569566.1"/>
    <property type="molecule type" value="Genomic_DNA"/>
</dbReference>
<evidence type="ECO:0000256" key="4">
    <source>
        <dbReference type="SAM" id="MobiDB-lite"/>
    </source>
</evidence>
<dbReference type="Proteomes" id="UP001159292">
    <property type="component" value="Unassembled WGS sequence"/>
</dbReference>
<comment type="caution">
    <text evidence="6">The sequence shown here is derived from an EMBL/GenBank/DDBJ whole genome shotgun (WGS) entry which is preliminary data.</text>
</comment>
<dbReference type="Gene3D" id="3.40.50.880">
    <property type="match status" value="1"/>
</dbReference>
<dbReference type="CDD" id="cd03136">
    <property type="entry name" value="GATase1_AraC_ArgR_like"/>
    <property type="match status" value="1"/>
</dbReference>
<evidence type="ECO:0000259" key="5">
    <source>
        <dbReference type="PROSITE" id="PS01124"/>
    </source>
</evidence>
<sequence>MQGQNLRFMEDRKKPLQQARVGFLLLEHFSLPAYTQALDTMVTANLINPDCFATESFSLSGESVTSDLGLVICPDAQLQLPHLAQMDLLVVCGGLRTPLKASPALSALLHAADKQAVELAGLWNGAWFLGQAGLLDGHKCAIHPENRAVLAEIAKNSQVTSESYMVDGNRLTAASPNGAFHMVMDWIRKRHGRELADGIVDILAFEESRYRRARPALHEKMSEPLRNVVQLMSANIEEPLSLSQIAQYVGRSRRQIERLFQEQMATTPVRYYLELRLTEGRRLLQHADLPILDVSLACGFVSPSHFSKCYAAFYGYSPSKEMRLGCTRWASPQSSENGNGMGCSRGCGAWTNRTTPRAPPQSRRRLASTRLRPCPNSSV</sequence>
<proteinExistence type="predicted"/>
<name>A0AB35L522_ECTOL</name>
<dbReference type="GO" id="GO:0009893">
    <property type="term" value="P:positive regulation of metabolic process"/>
    <property type="evidence" value="ECO:0007669"/>
    <property type="project" value="UniProtKB-ARBA"/>
</dbReference>
<keyword evidence="2" id="KW-0238">DNA-binding</keyword>
<dbReference type="InterPro" id="IPR018060">
    <property type="entry name" value="HTH_AraC"/>
</dbReference>
<dbReference type="PROSITE" id="PS01124">
    <property type="entry name" value="HTH_ARAC_FAMILY_2"/>
    <property type="match status" value="1"/>
</dbReference>
<organism evidence="6 7">
    <name type="scientific">Ectopseudomonas oleovorans</name>
    <name type="common">Pseudomonas oleovorans</name>
    <dbReference type="NCBI Taxonomy" id="301"/>
    <lineage>
        <taxon>Bacteria</taxon>
        <taxon>Pseudomonadati</taxon>
        <taxon>Pseudomonadota</taxon>
        <taxon>Gammaproteobacteria</taxon>
        <taxon>Pseudomonadales</taxon>
        <taxon>Pseudomonadaceae</taxon>
        <taxon>Ectopseudomonas</taxon>
    </lineage>
</organism>
<dbReference type="Gene3D" id="1.10.10.60">
    <property type="entry name" value="Homeodomain-like"/>
    <property type="match status" value="1"/>
</dbReference>
<dbReference type="InterPro" id="IPR052158">
    <property type="entry name" value="INH-QAR"/>
</dbReference>
<dbReference type="GO" id="GO:0003700">
    <property type="term" value="F:DNA-binding transcription factor activity"/>
    <property type="evidence" value="ECO:0007669"/>
    <property type="project" value="InterPro"/>
</dbReference>
<evidence type="ECO:0000256" key="3">
    <source>
        <dbReference type="ARBA" id="ARBA00023163"/>
    </source>
</evidence>
<dbReference type="SMART" id="SM00342">
    <property type="entry name" value="HTH_ARAC"/>
    <property type="match status" value="1"/>
</dbReference>
<dbReference type="SUPFAM" id="SSF52317">
    <property type="entry name" value="Class I glutamine amidotransferase-like"/>
    <property type="match status" value="1"/>
</dbReference>
<keyword evidence="1" id="KW-0805">Transcription regulation</keyword>
<gene>
    <name evidence="6" type="ORF">N7671_20755</name>
</gene>
<dbReference type="SUPFAM" id="SSF46689">
    <property type="entry name" value="Homeodomain-like"/>
    <property type="match status" value="2"/>
</dbReference>
<dbReference type="PANTHER" id="PTHR43130:SF3">
    <property type="entry name" value="HTH-TYPE TRANSCRIPTIONAL REGULATOR RV1931C"/>
    <property type="match status" value="1"/>
</dbReference>
<dbReference type="Pfam" id="PF12833">
    <property type="entry name" value="HTH_18"/>
    <property type="match status" value="1"/>
</dbReference>
<evidence type="ECO:0000256" key="1">
    <source>
        <dbReference type="ARBA" id="ARBA00023015"/>
    </source>
</evidence>
<protein>
    <submittedName>
        <fullName evidence="6">GlxA family transcriptional regulator</fullName>
    </submittedName>
</protein>
<dbReference type="Pfam" id="PF01965">
    <property type="entry name" value="DJ-1_PfpI"/>
    <property type="match status" value="1"/>
</dbReference>
<evidence type="ECO:0000313" key="6">
    <source>
        <dbReference type="EMBL" id="MDH0569566.1"/>
    </source>
</evidence>
<dbReference type="InterPro" id="IPR002818">
    <property type="entry name" value="DJ-1/PfpI"/>
</dbReference>
<evidence type="ECO:0000256" key="2">
    <source>
        <dbReference type="ARBA" id="ARBA00023125"/>
    </source>
</evidence>
<dbReference type="InterPro" id="IPR018062">
    <property type="entry name" value="HTH_AraC-typ_CS"/>
</dbReference>
<accession>A0AB35L522</accession>
<dbReference type="InterPro" id="IPR009057">
    <property type="entry name" value="Homeodomain-like_sf"/>
</dbReference>